<dbReference type="SUPFAM" id="SSF56112">
    <property type="entry name" value="Protein kinase-like (PK-like)"/>
    <property type="match status" value="1"/>
</dbReference>
<protein>
    <submittedName>
        <fullName evidence="2">Homoserine kinase</fullName>
        <ecNumber evidence="2">2.7.1.39</ecNumber>
    </submittedName>
</protein>
<sequence>MNEAEMFELGQHTGKMHKWLQSARPLDKPAWQPDKEGYLREWRKNWNQAMVAGDEIVLEWQRRSLQLVESLDFQVFDACPVGWLHWDLWVDNILVNEQGLAGIVDFDRMAVAYPEIDIARAILSGSLSDGKLRTDTVKSFAEGYREHLELPPGTLVRAMILLYLIESIWWLRTEIRAESELRGLLGRFIEEMHWIEDNWRTLRDQFNTWRPTANNNPQNQQNLNKTLALTGTLDNQGKRKLEVGCK</sequence>
<organism evidence="2 3">
    <name type="scientific">Thermobacillus xylanilyticus</name>
    <dbReference type="NCBI Taxonomy" id="76633"/>
    <lineage>
        <taxon>Bacteria</taxon>
        <taxon>Bacillati</taxon>
        <taxon>Bacillota</taxon>
        <taxon>Bacilli</taxon>
        <taxon>Bacillales</taxon>
        <taxon>Paenibacillaceae</taxon>
        <taxon>Thermobacillus</taxon>
    </lineage>
</organism>
<dbReference type="Proteomes" id="UP000681526">
    <property type="component" value="Unassembled WGS sequence"/>
</dbReference>
<comment type="caution">
    <text evidence="2">The sequence shown here is derived from an EMBL/GenBank/DDBJ whole genome shotgun (WGS) entry which is preliminary data.</text>
</comment>
<dbReference type="InterPro" id="IPR002575">
    <property type="entry name" value="Aminoglycoside_PTrfase"/>
</dbReference>
<dbReference type="Pfam" id="PF01636">
    <property type="entry name" value="APH"/>
    <property type="match status" value="1"/>
</dbReference>
<reference evidence="2 3" key="1">
    <citation type="submission" date="2021-04" db="EMBL/GenBank/DDBJ databases">
        <authorList>
            <person name="Rakotoarivonina H."/>
        </authorList>
    </citation>
    <scope>NUCLEOTIDE SEQUENCE [LARGE SCALE GENOMIC DNA]</scope>
    <source>
        <strain evidence="2 3">XE</strain>
    </source>
</reference>
<keyword evidence="2" id="KW-0418">Kinase</keyword>
<dbReference type="Gene3D" id="3.90.1200.10">
    <property type="match status" value="1"/>
</dbReference>
<evidence type="ECO:0000259" key="1">
    <source>
        <dbReference type="Pfam" id="PF01636"/>
    </source>
</evidence>
<evidence type="ECO:0000313" key="2">
    <source>
        <dbReference type="EMBL" id="CAG5092991.1"/>
    </source>
</evidence>
<name>A0ABM8V928_THEXY</name>
<proteinExistence type="predicted"/>
<accession>A0ABM8V928</accession>
<dbReference type="InterPro" id="IPR011009">
    <property type="entry name" value="Kinase-like_dom_sf"/>
</dbReference>
<dbReference type="EMBL" id="CAJRAY010000098">
    <property type="protein sequence ID" value="CAG5092991.1"/>
    <property type="molecule type" value="Genomic_DNA"/>
</dbReference>
<keyword evidence="2" id="KW-0808">Transferase</keyword>
<evidence type="ECO:0000313" key="3">
    <source>
        <dbReference type="Proteomes" id="UP000681526"/>
    </source>
</evidence>
<dbReference type="EC" id="2.7.1.39" evidence="2"/>
<feature type="domain" description="Aminoglycoside phosphotransferase" evidence="1">
    <location>
        <begin position="8"/>
        <end position="146"/>
    </location>
</feature>
<keyword evidence="3" id="KW-1185">Reference proteome</keyword>
<dbReference type="GO" id="GO:0004413">
    <property type="term" value="F:homoserine kinase activity"/>
    <property type="evidence" value="ECO:0007669"/>
    <property type="project" value="UniProtKB-EC"/>
</dbReference>
<gene>
    <name evidence="2" type="primary">txxe 3773</name>
    <name evidence="2" type="ORF">TXXE_19085</name>
</gene>